<name>A0ABV4XMJ8_9CYAN</name>
<dbReference type="RefSeq" id="WP_413262573.1">
    <property type="nucleotide sequence ID" value="NZ_JBHFNR010000054.1"/>
</dbReference>
<dbReference type="Pfam" id="PF01103">
    <property type="entry name" value="Omp85"/>
    <property type="match status" value="1"/>
</dbReference>
<evidence type="ECO:0000313" key="5">
    <source>
        <dbReference type="Proteomes" id="UP001576784"/>
    </source>
</evidence>
<dbReference type="Proteomes" id="UP001576784">
    <property type="component" value="Unassembled WGS sequence"/>
</dbReference>
<evidence type="ECO:0000259" key="3">
    <source>
        <dbReference type="Pfam" id="PF01103"/>
    </source>
</evidence>
<dbReference type="InterPro" id="IPR051544">
    <property type="entry name" value="TPS_OM_transporter"/>
</dbReference>
<comment type="subcellular location">
    <subcellularLocation>
        <location evidence="1">Membrane</location>
    </subcellularLocation>
</comment>
<keyword evidence="2" id="KW-0472">Membrane</keyword>
<feature type="domain" description="Bacterial surface antigen (D15)" evidence="3">
    <location>
        <begin position="7"/>
        <end position="127"/>
    </location>
</feature>
<proteinExistence type="predicted"/>
<keyword evidence="5" id="KW-1185">Reference proteome</keyword>
<evidence type="ECO:0000256" key="1">
    <source>
        <dbReference type="ARBA" id="ARBA00004370"/>
    </source>
</evidence>
<accession>A0ABV4XMJ8</accession>
<evidence type="ECO:0000313" key="4">
    <source>
        <dbReference type="EMBL" id="MFB2892906.1"/>
    </source>
</evidence>
<dbReference type="InterPro" id="IPR000184">
    <property type="entry name" value="Bac_surfAg_D15"/>
</dbReference>
<dbReference type="PANTHER" id="PTHR34597:SF3">
    <property type="entry name" value="OUTER MEMBRANE TRANSPORTER CDIB"/>
    <property type="match status" value="1"/>
</dbReference>
<protein>
    <submittedName>
        <fullName evidence="4">BamA/TamA family outer membrane protein</fullName>
    </submittedName>
</protein>
<evidence type="ECO:0000256" key="2">
    <source>
        <dbReference type="ARBA" id="ARBA00023136"/>
    </source>
</evidence>
<dbReference type="PANTHER" id="PTHR34597">
    <property type="entry name" value="SLR1661 PROTEIN"/>
    <property type="match status" value="1"/>
</dbReference>
<reference evidence="4 5" key="1">
    <citation type="submission" date="2024-09" db="EMBL/GenBank/DDBJ databases">
        <title>Floridaenema gen nov. (Aerosakkonemataceae, Aerosakkonematales ord. nov., Cyanobacteria) from benthic tropical and subtropical fresh waters, with the description of four new species.</title>
        <authorList>
            <person name="Moretto J.A."/>
            <person name="Berthold D.E."/>
            <person name="Lefler F.W."/>
            <person name="Huang I.-S."/>
            <person name="Laughinghouse H. IV."/>
        </authorList>
    </citation>
    <scope>NUCLEOTIDE SEQUENCE [LARGE SCALE GENOMIC DNA]</scope>
    <source>
        <strain evidence="4 5">BLCC-F50</strain>
    </source>
</reference>
<organism evidence="4 5">
    <name type="scientific">Floridaenema flaviceps BLCC-F50</name>
    <dbReference type="NCBI Taxonomy" id="3153642"/>
    <lineage>
        <taxon>Bacteria</taxon>
        <taxon>Bacillati</taxon>
        <taxon>Cyanobacteriota</taxon>
        <taxon>Cyanophyceae</taxon>
        <taxon>Oscillatoriophycideae</taxon>
        <taxon>Aerosakkonematales</taxon>
        <taxon>Aerosakkonemataceae</taxon>
        <taxon>Floridanema</taxon>
        <taxon>Floridanema flaviceps</taxon>
    </lineage>
</organism>
<dbReference type="EMBL" id="JBHFNR010000054">
    <property type="protein sequence ID" value="MFB2892906.1"/>
    <property type="molecule type" value="Genomic_DNA"/>
</dbReference>
<comment type="caution">
    <text evidence="4">The sequence shown here is derived from an EMBL/GenBank/DDBJ whole genome shotgun (WGS) entry which is preliminary data.</text>
</comment>
<sequence length="131" mass="14624">MQFSNTRLLGLEQFAIGGQATVRGYRQDYLLKDNGFLASAELRLPILRINKVQGLVQLAPFIDVGTAWNNGERNSSNIPDTLVSTGLGVLWRMGNNFTARLDFGIPLVPIDNKGNTWQEKGIYFSINYSPF</sequence>
<gene>
    <name evidence="4" type="ORF">ACE1CI_08175</name>
</gene>
<dbReference type="Gene3D" id="2.40.160.50">
    <property type="entry name" value="membrane protein fhac: a member of the omp85/tpsb transporter family"/>
    <property type="match status" value="1"/>
</dbReference>